<sequence length="110" mass="12474">MHIGLRVKTARQRAGLTQEALAEAVGKATETISNIERGFALTGLDTLQRISDAVGSPMIFFFEDIQDSREVSRRRLEKELHILMLIRSLSDKDLQVMSTLAETLTQQRRF</sequence>
<dbReference type="InterPro" id="IPR050807">
    <property type="entry name" value="TransReg_Diox_bact_type"/>
</dbReference>
<reference evidence="3 4" key="1">
    <citation type="submission" date="2020-08" db="EMBL/GenBank/DDBJ databases">
        <title>Genomic Encyclopedia of Type Strains, Phase IV (KMG-IV): sequencing the most valuable type-strain genomes for metagenomic binning, comparative biology and taxonomic classification.</title>
        <authorList>
            <person name="Goeker M."/>
        </authorList>
    </citation>
    <scope>NUCLEOTIDE SEQUENCE [LARGE SCALE GENOMIC DNA]</scope>
    <source>
        <strain evidence="3 4">DSM 22198</strain>
    </source>
</reference>
<comment type="caution">
    <text evidence="3">The sequence shown here is derived from an EMBL/GenBank/DDBJ whole genome shotgun (WGS) entry which is preliminary data.</text>
</comment>
<evidence type="ECO:0000259" key="2">
    <source>
        <dbReference type="PROSITE" id="PS50943"/>
    </source>
</evidence>
<dbReference type="AlphaFoldDB" id="A0A7X0EAF7"/>
<feature type="domain" description="HTH cro/C1-type" evidence="2">
    <location>
        <begin position="7"/>
        <end position="61"/>
    </location>
</feature>
<protein>
    <submittedName>
        <fullName evidence="3">Transcriptional regulator with XRE-family HTH domain</fullName>
    </submittedName>
</protein>
<keyword evidence="1" id="KW-0238">DNA-binding</keyword>
<organism evidence="3 4">
    <name type="scientific">Nitrospirillum iridis</name>
    <dbReference type="NCBI Taxonomy" id="765888"/>
    <lineage>
        <taxon>Bacteria</taxon>
        <taxon>Pseudomonadati</taxon>
        <taxon>Pseudomonadota</taxon>
        <taxon>Alphaproteobacteria</taxon>
        <taxon>Rhodospirillales</taxon>
        <taxon>Azospirillaceae</taxon>
        <taxon>Nitrospirillum</taxon>
    </lineage>
</organism>
<dbReference type="RefSeq" id="WP_184796350.1">
    <property type="nucleotide sequence ID" value="NZ_JACIIZ010000001.1"/>
</dbReference>
<dbReference type="EMBL" id="JACIIZ010000001">
    <property type="protein sequence ID" value="MBB6249522.1"/>
    <property type="molecule type" value="Genomic_DNA"/>
</dbReference>
<evidence type="ECO:0000313" key="3">
    <source>
        <dbReference type="EMBL" id="MBB6249522.1"/>
    </source>
</evidence>
<proteinExistence type="predicted"/>
<dbReference type="Pfam" id="PF01381">
    <property type="entry name" value="HTH_3"/>
    <property type="match status" value="1"/>
</dbReference>
<dbReference type="SMART" id="SM00530">
    <property type="entry name" value="HTH_XRE"/>
    <property type="match status" value="1"/>
</dbReference>
<gene>
    <name evidence="3" type="ORF">FHS74_000055</name>
</gene>
<dbReference type="CDD" id="cd00093">
    <property type="entry name" value="HTH_XRE"/>
    <property type="match status" value="1"/>
</dbReference>
<dbReference type="PANTHER" id="PTHR46797">
    <property type="entry name" value="HTH-TYPE TRANSCRIPTIONAL REGULATOR"/>
    <property type="match status" value="1"/>
</dbReference>
<keyword evidence="4" id="KW-1185">Reference proteome</keyword>
<dbReference type="InterPro" id="IPR001387">
    <property type="entry name" value="Cro/C1-type_HTH"/>
</dbReference>
<dbReference type="InterPro" id="IPR010982">
    <property type="entry name" value="Lambda_DNA-bd_dom_sf"/>
</dbReference>
<dbReference type="GO" id="GO:0005829">
    <property type="term" value="C:cytosol"/>
    <property type="evidence" value="ECO:0007669"/>
    <property type="project" value="TreeGrafter"/>
</dbReference>
<dbReference type="GO" id="GO:0003700">
    <property type="term" value="F:DNA-binding transcription factor activity"/>
    <property type="evidence" value="ECO:0007669"/>
    <property type="project" value="TreeGrafter"/>
</dbReference>
<accession>A0A7X0EAF7</accession>
<dbReference type="Gene3D" id="1.10.260.40">
    <property type="entry name" value="lambda repressor-like DNA-binding domains"/>
    <property type="match status" value="1"/>
</dbReference>
<dbReference type="PROSITE" id="PS50943">
    <property type="entry name" value="HTH_CROC1"/>
    <property type="match status" value="1"/>
</dbReference>
<dbReference type="Proteomes" id="UP000539175">
    <property type="component" value="Unassembled WGS sequence"/>
</dbReference>
<name>A0A7X0EAF7_9PROT</name>
<evidence type="ECO:0000313" key="4">
    <source>
        <dbReference type="Proteomes" id="UP000539175"/>
    </source>
</evidence>
<dbReference type="PANTHER" id="PTHR46797:SF1">
    <property type="entry name" value="METHYLPHOSPHONATE SYNTHASE"/>
    <property type="match status" value="1"/>
</dbReference>
<dbReference type="GO" id="GO:0003677">
    <property type="term" value="F:DNA binding"/>
    <property type="evidence" value="ECO:0007669"/>
    <property type="project" value="UniProtKB-KW"/>
</dbReference>
<evidence type="ECO:0000256" key="1">
    <source>
        <dbReference type="ARBA" id="ARBA00023125"/>
    </source>
</evidence>
<dbReference type="SUPFAM" id="SSF47413">
    <property type="entry name" value="lambda repressor-like DNA-binding domains"/>
    <property type="match status" value="1"/>
</dbReference>